<dbReference type="PANTHER" id="PTHR38595">
    <property type="entry name" value="CYTOPLASMIC PROTEIN-RELATED"/>
    <property type="match status" value="1"/>
</dbReference>
<dbReference type="OrthoDB" id="119583at2"/>
<dbReference type="PANTHER" id="PTHR38595:SF1">
    <property type="entry name" value="TYPE VI SECRETION SYSTEM COMPONENT TSSE1"/>
    <property type="match status" value="1"/>
</dbReference>
<name>A0A396RMU4_9SPHN</name>
<sequence length="182" mass="20135">MAVKQRLTPTLFDKLVADTKMSGLKKTDAKIAEAETSDISSDVFKYYSVPQLERFNEAALRMTVRRELAWLLNTVNYDAGGALDAYPQVQTSVVNYGVPDLAGQIHDRRAVLQRAREIRKAIRTFEPRIEPQSLAVEAVEARDKANTVTYLIKGDISAAAGAMPVKFRTDVDADDASVEVSE</sequence>
<gene>
    <name evidence="2" type="primary">tssE</name>
    <name evidence="2" type="ORF">D1610_12885</name>
</gene>
<protein>
    <submittedName>
        <fullName evidence="2">Type VI secretion system baseplate subunit TssE</fullName>
    </submittedName>
</protein>
<dbReference type="Proteomes" id="UP000266693">
    <property type="component" value="Unassembled WGS sequence"/>
</dbReference>
<keyword evidence="3" id="KW-1185">Reference proteome</keyword>
<dbReference type="InterPro" id="IPR053176">
    <property type="entry name" value="T6SS_TssE1-like"/>
</dbReference>
<evidence type="ECO:0000259" key="1">
    <source>
        <dbReference type="Pfam" id="PF04965"/>
    </source>
</evidence>
<dbReference type="InterPro" id="IPR017737">
    <property type="entry name" value="TssE1-like"/>
</dbReference>
<feature type="domain" description="IraD/Gp25-like" evidence="1">
    <location>
        <begin position="59"/>
        <end position="158"/>
    </location>
</feature>
<proteinExistence type="predicted"/>
<evidence type="ECO:0000313" key="2">
    <source>
        <dbReference type="EMBL" id="RHW17016.1"/>
    </source>
</evidence>
<dbReference type="NCBIfam" id="TIGR03357">
    <property type="entry name" value="VI_zyme"/>
    <property type="match status" value="1"/>
</dbReference>
<dbReference type="RefSeq" id="WP_118864597.1">
    <property type="nucleotide sequence ID" value="NZ_QWLV01000006.1"/>
</dbReference>
<dbReference type="EMBL" id="QWLV01000006">
    <property type="protein sequence ID" value="RHW17016.1"/>
    <property type="molecule type" value="Genomic_DNA"/>
</dbReference>
<reference evidence="2 3" key="1">
    <citation type="submission" date="2018-08" db="EMBL/GenBank/DDBJ databases">
        <title>The multiple taxonomic identification of Sphingomonas gilva.</title>
        <authorList>
            <person name="Zhu D."/>
            <person name="Zheng S."/>
        </authorList>
    </citation>
    <scope>NUCLEOTIDE SEQUENCE [LARGE SCALE GENOMIC DNA]</scope>
    <source>
        <strain evidence="2 3">ZDH117</strain>
    </source>
</reference>
<comment type="caution">
    <text evidence="2">The sequence shown here is derived from an EMBL/GenBank/DDBJ whole genome shotgun (WGS) entry which is preliminary data.</text>
</comment>
<organism evidence="2 3">
    <name type="scientific">Sphingomonas gilva</name>
    <dbReference type="NCBI Taxonomy" id="2305907"/>
    <lineage>
        <taxon>Bacteria</taxon>
        <taxon>Pseudomonadati</taxon>
        <taxon>Pseudomonadota</taxon>
        <taxon>Alphaproteobacteria</taxon>
        <taxon>Sphingomonadales</taxon>
        <taxon>Sphingomonadaceae</taxon>
        <taxon>Sphingomonas</taxon>
    </lineage>
</organism>
<dbReference type="AlphaFoldDB" id="A0A396RMU4"/>
<dbReference type="Pfam" id="PF04965">
    <property type="entry name" value="GPW_gp25"/>
    <property type="match status" value="1"/>
</dbReference>
<dbReference type="SUPFAM" id="SSF160719">
    <property type="entry name" value="gpW/gp25-like"/>
    <property type="match status" value="1"/>
</dbReference>
<dbReference type="InterPro" id="IPR007048">
    <property type="entry name" value="IraD/Gp25-like"/>
</dbReference>
<accession>A0A396RMU4</accession>
<evidence type="ECO:0000313" key="3">
    <source>
        <dbReference type="Proteomes" id="UP000266693"/>
    </source>
</evidence>